<dbReference type="Proteomes" id="UP000230108">
    <property type="component" value="Unassembled WGS sequence"/>
</dbReference>
<dbReference type="SUPFAM" id="SSF110857">
    <property type="entry name" value="Gamma-glutamyl cyclotransferase-like"/>
    <property type="match status" value="1"/>
</dbReference>
<evidence type="ECO:0000313" key="1">
    <source>
        <dbReference type="EMBL" id="PIY69009.1"/>
    </source>
</evidence>
<name>A0A2M7QCS7_9BACT</name>
<gene>
    <name evidence="1" type="ORF">COY90_02980</name>
</gene>
<organism evidence="1 2">
    <name type="scientific">Candidatus Roizmanbacteria bacterium CG_4_10_14_0_8_um_filter_39_9</name>
    <dbReference type="NCBI Taxonomy" id="1974829"/>
    <lineage>
        <taxon>Bacteria</taxon>
        <taxon>Candidatus Roizmaniibacteriota</taxon>
    </lineage>
</organism>
<proteinExistence type="predicted"/>
<reference evidence="2" key="1">
    <citation type="submission" date="2017-09" db="EMBL/GenBank/DDBJ databases">
        <title>Depth-based differentiation of microbial function through sediment-hosted aquifers and enrichment of novel symbionts in the deep terrestrial subsurface.</title>
        <authorList>
            <person name="Probst A.J."/>
            <person name="Ladd B."/>
            <person name="Jarett J.K."/>
            <person name="Geller-Mcgrath D.E."/>
            <person name="Sieber C.M.K."/>
            <person name="Emerson J.B."/>
            <person name="Anantharaman K."/>
            <person name="Thomas B.C."/>
            <person name="Malmstrom R."/>
            <person name="Stieglmeier M."/>
            <person name="Klingl A."/>
            <person name="Woyke T."/>
            <person name="Ryan C.M."/>
            <person name="Banfield J.F."/>
        </authorList>
    </citation>
    <scope>NUCLEOTIDE SEQUENCE [LARGE SCALE GENOMIC DNA]</scope>
</reference>
<dbReference type="AlphaFoldDB" id="A0A2M7QCS7"/>
<dbReference type="Gene3D" id="3.10.490.10">
    <property type="entry name" value="Gamma-glutamyl cyclotransferase-like"/>
    <property type="match status" value="1"/>
</dbReference>
<dbReference type="InterPro" id="IPR036568">
    <property type="entry name" value="GGCT-like_sf"/>
</dbReference>
<evidence type="ECO:0000313" key="2">
    <source>
        <dbReference type="Proteomes" id="UP000230108"/>
    </source>
</evidence>
<comment type="caution">
    <text evidence="1">The sequence shown here is derived from an EMBL/GenBank/DDBJ whole genome shotgun (WGS) entry which is preliminary data.</text>
</comment>
<sequence length="177" mass="20484">MAKTFFFGYGSYRDKKKIAEIIGKDPEGGEPAVLEGYLLAVQTLDQIPGSARAVLQKVWGDQFRAYTIRKSPGIVVGTVWIIDQEDLNKIKEWEFVEEQWREIKQVDVTTNSGTKIPVLTDLARETLPVKEFVNGIEYEYNLNKKGKNIYREDDEHKFKEIMRIRQELGITHQYLNA</sequence>
<accession>A0A2M7QCS7</accession>
<dbReference type="EMBL" id="PFLF01000059">
    <property type="protein sequence ID" value="PIY69009.1"/>
    <property type="molecule type" value="Genomic_DNA"/>
</dbReference>
<protein>
    <submittedName>
        <fullName evidence="1">Uncharacterized protein</fullName>
    </submittedName>
</protein>